<dbReference type="InterPro" id="IPR052024">
    <property type="entry name" value="Methanogen_methyltrans"/>
</dbReference>
<accession>A0A2G9YAH2</accession>
<comment type="caution">
    <text evidence="2">The sequence shown here is derived from an EMBL/GenBank/DDBJ whole genome shotgun (WGS) entry which is preliminary data.</text>
</comment>
<evidence type="ECO:0000313" key="3">
    <source>
        <dbReference type="Proteomes" id="UP000230392"/>
    </source>
</evidence>
<evidence type="ECO:0000313" key="2">
    <source>
        <dbReference type="EMBL" id="PIP16229.1"/>
    </source>
</evidence>
<dbReference type="GO" id="GO:0006779">
    <property type="term" value="P:porphyrin-containing compound biosynthetic process"/>
    <property type="evidence" value="ECO:0007669"/>
    <property type="project" value="InterPro"/>
</dbReference>
<dbReference type="Proteomes" id="UP000230392">
    <property type="component" value="Unassembled WGS sequence"/>
</dbReference>
<sequence>MTSKERLLRAWNGELVDHVPLTTWSFGFKPPAYLTWENNGRQVEYWYSKRLEHIHTLPQSWDLEDDFKRVLAWQSLGVDDILDVSVPWSISLEVTWKDSIIPSGGNEPYPVMVREYQTPSGPLRHAVRKTGEDPGSGWVIQPEHVPLFEDYNIPRAVEHAMSKPEDVPTIKYLYQPPDKKASAWFTKRMENVKAFADEHNVAVQAWSAFGMDAVVWLTGTEGAVMLALDNPKAFGKLVDIIAGTDLARTQLAAATDGVDMVVERGWYSSTDFWSPKLFEQFVYPHITELASCAHRYGKKFGYVMTTGVETLGPRLSDAGVDVLYFVDPVQDRIRLERARELFSDRLTMVGGTNALSLSSGNPQKIREEVRRALDILGLTNRFILHPVDAIFPDTPWEGVEIMIGAWKEFR</sequence>
<proteinExistence type="predicted"/>
<dbReference type="Pfam" id="PF01208">
    <property type="entry name" value="URO-D"/>
    <property type="match status" value="1"/>
</dbReference>
<organism evidence="2 3">
    <name type="scientific">bacterium (Candidatus Ratteibacteria) CG23_combo_of_CG06-09_8_20_14_all_48_7</name>
    <dbReference type="NCBI Taxonomy" id="2014292"/>
    <lineage>
        <taxon>Bacteria</taxon>
        <taxon>Candidatus Ratteibacteria</taxon>
    </lineage>
</organism>
<evidence type="ECO:0000259" key="1">
    <source>
        <dbReference type="Pfam" id="PF01208"/>
    </source>
</evidence>
<reference evidence="2 3" key="1">
    <citation type="submission" date="2017-09" db="EMBL/GenBank/DDBJ databases">
        <title>Depth-based differentiation of microbial function through sediment-hosted aquifers and enrichment of novel symbionts in the deep terrestrial subsurface.</title>
        <authorList>
            <person name="Probst A.J."/>
            <person name="Ladd B."/>
            <person name="Jarett J.K."/>
            <person name="Geller-Mcgrath D.E."/>
            <person name="Sieber C.M."/>
            <person name="Emerson J.B."/>
            <person name="Anantharaman K."/>
            <person name="Thomas B.C."/>
            <person name="Malmstrom R."/>
            <person name="Stieglmeier M."/>
            <person name="Klingl A."/>
            <person name="Woyke T."/>
            <person name="Ryan C.M."/>
            <person name="Banfield J.F."/>
        </authorList>
    </citation>
    <scope>NUCLEOTIDE SEQUENCE [LARGE SCALE GENOMIC DNA]</scope>
    <source>
        <strain evidence="2">CG23_combo_of_CG06-09_8_20_14_all_48_7</strain>
    </source>
</reference>
<dbReference type="PANTHER" id="PTHR47099:SF1">
    <property type="entry name" value="METHYLCOBAMIDE:COM METHYLTRANSFERASE MTBA"/>
    <property type="match status" value="1"/>
</dbReference>
<dbReference type="EMBL" id="PCRF01000169">
    <property type="protein sequence ID" value="PIP16229.1"/>
    <property type="molecule type" value="Genomic_DNA"/>
</dbReference>
<dbReference type="InterPro" id="IPR000257">
    <property type="entry name" value="Uroporphyrinogen_deCOase"/>
</dbReference>
<feature type="domain" description="Uroporphyrinogen decarboxylase (URO-D)" evidence="1">
    <location>
        <begin position="150"/>
        <end position="408"/>
    </location>
</feature>
<dbReference type="PANTHER" id="PTHR47099">
    <property type="entry name" value="METHYLCOBAMIDE:COM METHYLTRANSFERASE MTBA"/>
    <property type="match status" value="1"/>
</dbReference>
<dbReference type="Gene3D" id="3.20.20.210">
    <property type="match status" value="1"/>
</dbReference>
<gene>
    <name evidence="2" type="ORF">COX46_03475</name>
</gene>
<dbReference type="InterPro" id="IPR038071">
    <property type="entry name" value="UROD/MetE-like_sf"/>
</dbReference>
<protein>
    <recommendedName>
        <fullName evidence="1">Uroporphyrinogen decarboxylase (URO-D) domain-containing protein</fullName>
    </recommendedName>
</protein>
<dbReference type="AlphaFoldDB" id="A0A2G9YAH2"/>
<dbReference type="GO" id="GO:0004853">
    <property type="term" value="F:uroporphyrinogen decarboxylase activity"/>
    <property type="evidence" value="ECO:0007669"/>
    <property type="project" value="InterPro"/>
</dbReference>
<dbReference type="SUPFAM" id="SSF51726">
    <property type="entry name" value="UROD/MetE-like"/>
    <property type="match status" value="1"/>
</dbReference>
<name>A0A2G9YAH2_9BACT</name>